<evidence type="ECO:0000313" key="1">
    <source>
        <dbReference type="EMBL" id="JAE26507.1"/>
    </source>
</evidence>
<accession>A0A0A9GPU5</accession>
<reference evidence="1" key="1">
    <citation type="submission" date="2014-09" db="EMBL/GenBank/DDBJ databases">
        <authorList>
            <person name="Magalhaes I.L.F."/>
            <person name="Oliveira U."/>
            <person name="Santos F.R."/>
            <person name="Vidigal T.H.D.A."/>
            <person name="Brescovit A.D."/>
            <person name="Santos A.J."/>
        </authorList>
    </citation>
    <scope>NUCLEOTIDE SEQUENCE</scope>
    <source>
        <tissue evidence="1">Shoot tissue taken approximately 20 cm above the soil surface</tissue>
    </source>
</reference>
<dbReference type="AlphaFoldDB" id="A0A0A9GPU5"/>
<sequence>MAIRIVKRVLKYRRWCSIETRLSVALSIIWLGSLTKQFCTRGKYL</sequence>
<organism evidence="1">
    <name type="scientific">Arundo donax</name>
    <name type="common">Giant reed</name>
    <name type="synonym">Donax arundinaceus</name>
    <dbReference type="NCBI Taxonomy" id="35708"/>
    <lineage>
        <taxon>Eukaryota</taxon>
        <taxon>Viridiplantae</taxon>
        <taxon>Streptophyta</taxon>
        <taxon>Embryophyta</taxon>
        <taxon>Tracheophyta</taxon>
        <taxon>Spermatophyta</taxon>
        <taxon>Magnoliopsida</taxon>
        <taxon>Liliopsida</taxon>
        <taxon>Poales</taxon>
        <taxon>Poaceae</taxon>
        <taxon>PACMAD clade</taxon>
        <taxon>Arundinoideae</taxon>
        <taxon>Arundineae</taxon>
        <taxon>Arundo</taxon>
    </lineage>
</organism>
<dbReference type="EMBL" id="GBRH01171389">
    <property type="protein sequence ID" value="JAE26507.1"/>
    <property type="molecule type" value="Transcribed_RNA"/>
</dbReference>
<protein>
    <submittedName>
        <fullName evidence="1">Uncharacterized protein</fullName>
    </submittedName>
</protein>
<reference evidence="1" key="2">
    <citation type="journal article" date="2015" name="Data Brief">
        <title>Shoot transcriptome of the giant reed, Arundo donax.</title>
        <authorList>
            <person name="Barrero R.A."/>
            <person name="Guerrero F.D."/>
            <person name="Moolhuijzen P."/>
            <person name="Goolsby J.A."/>
            <person name="Tidwell J."/>
            <person name="Bellgard S.E."/>
            <person name="Bellgard M.I."/>
        </authorList>
    </citation>
    <scope>NUCLEOTIDE SEQUENCE</scope>
    <source>
        <tissue evidence="1">Shoot tissue taken approximately 20 cm above the soil surface</tissue>
    </source>
</reference>
<name>A0A0A9GPU5_ARUDO</name>
<proteinExistence type="predicted"/>